<keyword evidence="1" id="KW-1133">Transmembrane helix</keyword>
<proteinExistence type="predicted"/>
<dbReference type="RefSeq" id="WP_116070104.1">
    <property type="nucleotide sequence ID" value="NZ_BONB01000004.1"/>
</dbReference>
<sequence length="208" mass="22949">MNPKGWQGQLAVYKELMDLAEQRFAVLTDGLDHPRIDTARGRIENSADALARVAGGLSGWTRTWFGAVLLGIAAWAVATVAGPLAGLPAGWTITVTVTVVLAAHLPVFLLTNALAERVNRRRTRRRAEPVSIVEPEDPDPAVAVIELLWAVRDGLATVLRQWPEAYIIGVDRLASRDRHLYWASVADRDLCVAIDSIEIWRDTREADR</sequence>
<evidence type="ECO:0000256" key="1">
    <source>
        <dbReference type="SAM" id="Phobius"/>
    </source>
</evidence>
<keyword evidence="1" id="KW-0472">Membrane</keyword>
<feature type="transmembrane region" description="Helical" evidence="1">
    <location>
        <begin position="64"/>
        <end position="85"/>
    </location>
</feature>
<name>A0A3D9ZYH1_9ACTN</name>
<organism evidence="2 3">
    <name type="scientific">Asanoa ferruginea</name>
    <dbReference type="NCBI Taxonomy" id="53367"/>
    <lineage>
        <taxon>Bacteria</taxon>
        <taxon>Bacillati</taxon>
        <taxon>Actinomycetota</taxon>
        <taxon>Actinomycetes</taxon>
        <taxon>Micromonosporales</taxon>
        <taxon>Micromonosporaceae</taxon>
        <taxon>Asanoa</taxon>
    </lineage>
</organism>
<accession>A0A3D9ZYH1</accession>
<keyword evidence="3" id="KW-1185">Reference proteome</keyword>
<reference evidence="2 3" key="1">
    <citation type="submission" date="2018-08" db="EMBL/GenBank/DDBJ databases">
        <title>Sequencing the genomes of 1000 actinobacteria strains.</title>
        <authorList>
            <person name="Klenk H.-P."/>
        </authorList>
    </citation>
    <scope>NUCLEOTIDE SEQUENCE [LARGE SCALE GENOMIC DNA]</scope>
    <source>
        <strain evidence="2 3">DSM 44099</strain>
    </source>
</reference>
<dbReference type="EMBL" id="QUMQ01000001">
    <property type="protein sequence ID" value="REF98870.1"/>
    <property type="molecule type" value="Genomic_DNA"/>
</dbReference>
<evidence type="ECO:0000313" key="2">
    <source>
        <dbReference type="EMBL" id="REF98870.1"/>
    </source>
</evidence>
<protein>
    <submittedName>
        <fullName evidence="2">Uncharacterized protein</fullName>
    </submittedName>
</protein>
<dbReference type="AlphaFoldDB" id="A0A3D9ZYH1"/>
<evidence type="ECO:0000313" key="3">
    <source>
        <dbReference type="Proteomes" id="UP000256913"/>
    </source>
</evidence>
<dbReference type="Proteomes" id="UP000256913">
    <property type="component" value="Unassembled WGS sequence"/>
</dbReference>
<gene>
    <name evidence="2" type="ORF">DFJ67_4895</name>
</gene>
<comment type="caution">
    <text evidence="2">The sequence shown here is derived from an EMBL/GenBank/DDBJ whole genome shotgun (WGS) entry which is preliminary data.</text>
</comment>
<keyword evidence="1" id="KW-0812">Transmembrane</keyword>
<feature type="transmembrane region" description="Helical" evidence="1">
    <location>
        <begin position="91"/>
        <end position="115"/>
    </location>
</feature>